<dbReference type="PANTHER" id="PTHR45982">
    <property type="entry name" value="REGULATOR OF CHROMOSOME CONDENSATION"/>
    <property type="match status" value="1"/>
</dbReference>
<dbReference type="Gene3D" id="2.130.10.30">
    <property type="entry name" value="Regulator of chromosome condensation 1/beta-lactamase-inhibitor protein II"/>
    <property type="match status" value="2"/>
</dbReference>
<dbReference type="Pfam" id="PF00415">
    <property type="entry name" value="RCC1"/>
    <property type="match status" value="1"/>
</dbReference>
<evidence type="ECO:0000313" key="6">
    <source>
        <dbReference type="Proteomes" id="UP000887458"/>
    </source>
</evidence>
<dbReference type="InterPro" id="IPR058923">
    <property type="entry name" value="RCC1-like_dom"/>
</dbReference>
<dbReference type="SUPFAM" id="SSF50985">
    <property type="entry name" value="RCC1/BLIP-II"/>
    <property type="match status" value="2"/>
</dbReference>
<dbReference type="InterPro" id="IPR009091">
    <property type="entry name" value="RCC1/BLIP-II"/>
</dbReference>
<reference evidence="5 6" key="2">
    <citation type="journal article" date="2022" name="Mol. Biol. Evol.">
        <title>Comparative Genomics Reveals Insights into the Divergent Evolution of Astigmatic Mites and Household Pest Adaptations.</title>
        <authorList>
            <person name="Xiong Q."/>
            <person name="Wan A.T."/>
            <person name="Liu X."/>
            <person name="Fung C.S."/>
            <person name="Xiao X."/>
            <person name="Malainual N."/>
            <person name="Hou J."/>
            <person name="Wang L."/>
            <person name="Wang M."/>
            <person name="Yang K.Y."/>
            <person name="Cui Y."/>
            <person name="Leung E.L."/>
            <person name="Nong W."/>
            <person name="Shin S.K."/>
            <person name="Au S.W."/>
            <person name="Jeong K.Y."/>
            <person name="Chew F.T."/>
            <person name="Hui J.H."/>
            <person name="Leung T.F."/>
            <person name="Tungtrongchitr A."/>
            <person name="Zhong N."/>
            <person name="Liu Z."/>
            <person name="Tsui S.K."/>
        </authorList>
    </citation>
    <scope>NUCLEOTIDE SEQUENCE [LARGE SCALE GENOMIC DNA]</scope>
    <source>
        <strain evidence="5">Derp</strain>
    </source>
</reference>
<dbReference type="InterPro" id="IPR000408">
    <property type="entry name" value="Reg_chr_condens"/>
</dbReference>
<keyword evidence="2" id="KW-0677">Repeat</keyword>
<dbReference type="Proteomes" id="UP000887458">
    <property type="component" value="Unassembled WGS sequence"/>
</dbReference>
<dbReference type="InterPro" id="IPR011333">
    <property type="entry name" value="SKP1/BTB/POZ_sf"/>
</dbReference>
<dbReference type="SMART" id="SM00225">
    <property type="entry name" value="BTB"/>
    <property type="match status" value="2"/>
</dbReference>
<dbReference type="PANTHER" id="PTHR45982:SF1">
    <property type="entry name" value="REGULATOR OF CHROMOSOME CONDENSATION"/>
    <property type="match status" value="1"/>
</dbReference>
<comment type="caution">
    <text evidence="5">The sequence shown here is derived from an EMBL/GenBank/DDBJ whole genome shotgun (WGS) entry which is preliminary data.</text>
</comment>
<evidence type="ECO:0000256" key="3">
    <source>
        <dbReference type="PROSITE-ProRule" id="PRU00235"/>
    </source>
</evidence>
<feature type="repeat" description="RCC1" evidence="3">
    <location>
        <begin position="145"/>
        <end position="193"/>
    </location>
</feature>
<keyword evidence="1" id="KW-0344">Guanine-nucleotide releasing factor</keyword>
<evidence type="ECO:0000256" key="1">
    <source>
        <dbReference type="ARBA" id="ARBA00022658"/>
    </source>
</evidence>
<dbReference type="PROSITE" id="PS50012">
    <property type="entry name" value="RCC1_3"/>
    <property type="match status" value="3"/>
</dbReference>
<dbReference type="Pfam" id="PF25390">
    <property type="entry name" value="WD40_RLD"/>
    <property type="match status" value="1"/>
</dbReference>
<evidence type="ECO:0000259" key="4">
    <source>
        <dbReference type="PROSITE" id="PS50097"/>
    </source>
</evidence>
<dbReference type="PROSITE" id="PS00626">
    <property type="entry name" value="RCC1_2"/>
    <property type="match status" value="3"/>
</dbReference>
<reference evidence="5 6" key="1">
    <citation type="journal article" date="2018" name="J. Allergy Clin. Immunol.">
        <title>High-quality assembly of Dermatophagoides pteronyssinus genome and transcriptome reveals a wide range of novel allergens.</title>
        <authorList>
            <person name="Liu X.Y."/>
            <person name="Yang K.Y."/>
            <person name="Wang M.Q."/>
            <person name="Kwok J.S."/>
            <person name="Zeng X."/>
            <person name="Yang Z."/>
            <person name="Xiao X.J."/>
            <person name="Lau C.P."/>
            <person name="Li Y."/>
            <person name="Huang Z.M."/>
            <person name="Ba J.G."/>
            <person name="Yim A.K."/>
            <person name="Ouyang C.Y."/>
            <person name="Ngai S.M."/>
            <person name="Chan T.F."/>
            <person name="Leung E.L."/>
            <person name="Liu L."/>
            <person name="Liu Z.G."/>
            <person name="Tsui S.K."/>
        </authorList>
    </citation>
    <scope>NUCLEOTIDE SEQUENCE [LARGE SCALE GENOMIC DNA]</scope>
    <source>
        <strain evidence="5">Derp</strain>
    </source>
</reference>
<dbReference type="SUPFAM" id="SSF54695">
    <property type="entry name" value="POZ domain"/>
    <property type="match status" value="2"/>
</dbReference>
<dbReference type="InterPro" id="IPR051553">
    <property type="entry name" value="Ran_GTPase-activating"/>
</dbReference>
<dbReference type="InterPro" id="IPR000210">
    <property type="entry name" value="BTB/POZ_dom"/>
</dbReference>
<proteinExistence type="predicted"/>
<organism evidence="5 6">
    <name type="scientific">Dermatophagoides pteronyssinus</name>
    <name type="common">European house dust mite</name>
    <dbReference type="NCBI Taxonomy" id="6956"/>
    <lineage>
        <taxon>Eukaryota</taxon>
        <taxon>Metazoa</taxon>
        <taxon>Ecdysozoa</taxon>
        <taxon>Arthropoda</taxon>
        <taxon>Chelicerata</taxon>
        <taxon>Arachnida</taxon>
        <taxon>Acari</taxon>
        <taxon>Acariformes</taxon>
        <taxon>Sarcoptiformes</taxon>
        <taxon>Astigmata</taxon>
        <taxon>Psoroptidia</taxon>
        <taxon>Analgoidea</taxon>
        <taxon>Pyroglyphidae</taxon>
        <taxon>Dermatophagoidinae</taxon>
        <taxon>Dermatophagoides</taxon>
    </lineage>
</organism>
<protein>
    <submittedName>
        <fullName evidence="5">RCC1 and BTB domain-containing protein 1</fullName>
    </submittedName>
</protein>
<keyword evidence="6" id="KW-1185">Reference proteome</keyword>
<name>A0ABQ8IVI0_DERPT</name>
<sequence>MKKLPTDTWVDIELFQNDLKDIDPEFIPSIVSIFKITNKDKEMGFLFMTNNATYAYGEEICKWLSLQHDPKRPQQINILNGKKIIQVDSGNDFVVVLTDDGLVYLASGDSNWQTNNTFRLISTGNDRFEMIACGHFHLLLLRQDGTVFALGDNRYGQLTGNSDSAYDFAVNTGLKNVKIIACGGGHSLALTNTNQIYSWGWNEYGQLGLGDTNDRRTPSLVSFPDVSIDSPIKNIVAGARHSLFLLEDGQIFGCGYGQRPINDNEQDAKVPTKIPIENVQSVACKNYHLISFALDHSSHYYEWGRLNNKELVPLKKLDGQLKSFAAASAMQYKSPITFGLTSTIYTFESNDPISNIGLLDNPDNYDVEFVIGDKRILASKCYLKMSSKYYSRMFSGDWQENDQVIIKDYNYDVYYSYLYMLHTGRIRINRYNIAELIDLANCYGDERLMKHCQTFIERNLNKKTLCIYLPLINKYELDGMQDKLIQLTIEDVLPKITNNLLENKENINEFLELLFLSDNHFLKKICQYYTFFILSKKKTMKKSPTDTCLDIELFHDDLKDIDQEFIPSIVSIFKISAYFNKMGFLFIANNNATYAYGRDICKCLSLEHDPKRPQQIDILNGKKIIQVDSGKSFVVVLTDDGQVYLASEYSKWKTNNTFRLISTGNDRFEMISCGQNHLLLLRQDGTVFALGGDGYGVMTINSNSHDTLVNIGLNNIKIIACGLFHCLALTDTNQIYSWGWNGNGQLGLGDTDDRMNTPSLVSFPDVSINSPIKNIVGGWKHSLFLLEDGQIFGCGYGQRSINDNEKDAKVPTKIPIENVQSVVSKNYLPFSLALDQSSCYYVWGTYNYQFLPLKKLDGQLKSFVAASAMQYGSPITFGLTSTIEIYEEHFTISNIALFNNPDNYDIEFVFDDKRIMACKCYLKMSSEYYKRMFSGDWQENDQVIIKDYSYDVYYSYLLMLHTGDIRINRYNIAEFIDLANCYGNEQLMKHCQTFIERSLNKKTLCTYLPLINKYELKIQDKLIQLTIEDVLPKITNNLLENKKDINKFLELFFLSDNLFLKKIYHC</sequence>
<dbReference type="EMBL" id="NJHN03000112">
    <property type="protein sequence ID" value="KAH9414329.1"/>
    <property type="molecule type" value="Genomic_DNA"/>
</dbReference>
<dbReference type="Gene3D" id="3.30.710.10">
    <property type="entry name" value="Potassium Channel Kv1.1, Chain A"/>
    <property type="match status" value="2"/>
</dbReference>
<evidence type="ECO:0000313" key="5">
    <source>
        <dbReference type="EMBL" id="KAH9414329.1"/>
    </source>
</evidence>
<accession>A0ABQ8IVI0</accession>
<feature type="repeat" description="RCC1" evidence="3">
    <location>
        <begin position="194"/>
        <end position="248"/>
    </location>
</feature>
<evidence type="ECO:0000256" key="2">
    <source>
        <dbReference type="ARBA" id="ARBA00022737"/>
    </source>
</evidence>
<feature type="domain" description="BTB" evidence="4">
    <location>
        <begin position="904"/>
        <end position="969"/>
    </location>
</feature>
<gene>
    <name evidence="5" type="primary">RCBTB1_15</name>
    <name evidence="5" type="ORF">DERP_008528</name>
</gene>
<dbReference type="PROSITE" id="PS50097">
    <property type="entry name" value="BTB"/>
    <property type="match status" value="2"/>
</dbReference>
<feature type="domain" description="BTB" evidence="4">
    <location>
        <begin position="365"/>
        <end position="430"/>
    </location>
</feature>
<feature type="repeat" description="RCC1" evidence="3">
    <location>
        <begin position="733"/>
        <end position="788"/>
    </location>
</feature>
<dbReference type="Pfam" id="PF00651">
    <property type="entry name" value="BTB"/>
    <property type="match status" value="2"/>
</dbReference>